<dbReference type="Proteomes" id="UP000189545">
    <property type="component" value="Chromosome"/>
</dbReference>
<organism evidence="2 3">
    <name type="scientific">Shewanella psychrophila</name>
    <dbReference type="NCBI Taxonomy" id="225848"/>
    <lineage>
        <taxon>Bacteria</taxon>
        <taxon>Pseudomonadati</taxon>
        <taxon>Pseudomonadota</taxon>
        <taxon>Gammaproteobacteria</taxon>
        <taxon>Alteromonadales</taxon>
        <taxon>Shewanellaceae</taxon>
        <taxon>Shewanella</taxon>
    </lineage>
</organism>
<feature type="transmembrane region" description="Helical" evidence="1">
    <location>
        <begin position="86"/>
        <end position="105"/>
    </location>
</feature>
<feature type="transmembrane region" description="Helical" evidence="1">
    <location>
        <begin position="321"/>
        <end position="339"/>
    </location>
</feature>
<dbReference type="AlphaFoldDB" id="A0A1S6HK99"/>
<feature type="transmembrane region" description="Helical" evidence="1">
    <location>
        <begin position="161"/>
        <end position="190"/>
    </location>
</feature>
<gene>
    <name evidence="2" type="ORF">Sps_00735</name>
</gene>
<evidence type="ECO:0000313" key="2">
    <source>
        <dbReference type="EMBL" id="AQS35928.1"/>
    </source>
</evidence>
<dbReference type="KEGG" id="spsw:Sps_00735"/>
<feature type="transmembrane region" description="Helical" evidence="1">
    <location>
        <begin position="295"/>
        <end position="315"/>
    </location>
</feature>
<evidence type="ECO:0008006" key="4">
    <source>
        <dbReference type="Google" id="ProtNLM"/>
    </source>
</evidence>
<dbReference type="RefSeq" id="WP_077751276.1">
    <property type="nucleotide sequence ID" value="NZ_CP014782.1"/>
</dbReference>
<name>A0A1S6HK99_9GAMM</name>
<dbReference type="EMBL" id="CP014782">
    <property type="protein sequence ID" value="AQS35928.1"/>
    <property type="molecule type" value="Genomic_DNA"/>
</dbReference>
<keyword evidence="1" id="KW-0472">Membrane</keyword>
<reference evidence="2 3" key="1">
    <citation type="submission" date="2016-03" db="EMBL/GenBank/DDBJ databases">
        <title>Complete genome sequence of Shewanella psychrophila WP2, a deep sea bacterium isolated from west Pacific sediment.</title>
        <authorList>
            <person name="Xu G."/>
            <person name="Jian H."/>
        </authorList>
    </citation>
    <scope>NUCLEOTIDE SEQUENCE [LARGE SCALE GENOMIC DNA]</scope>
    <source>
        <strain evidence="2 3">WP2</strain>
    </source>
</reference>
<feature type="transmembrane region" description="Helical" evidence="1">
    <location>
        <begin position="12"/>
        <end position="32"/>
    </location>
</feature>
<feature type="transmembrane region" description="Helical" evidence="1">
    <location>
        <begin position="111"/>
        <end position="129"/>
    </location>
</feature>
<keyword evidence="1" id="KW-0812">Transmembrane</keyword>
<feature type="transmembrane region" description="Helical" evidence="1">
    <location>
        <begin position="263"/>
        <end position="283"/>
    </location>
</feature>
<sequence>MNKAGLLYSLRLSSLFVVIFLYLCVLLNSAMINDDYMALYTIWRMSIGHVGGVDFNIDSYTLLFDLLTSIATLLEPKFELIFLFRAIMLLMILLISCQLSYLLQIVVSKRVSFIAVIFLLICTPMYLRGLDLRPDLFILLIWLQIIIIFSGKTAILSPVKITYVGVLIGLAFLFKFKSIIIVLPLALFFIQEMIIERRNIRVLIGAIAYLLLGVGLVIISYAWMLGFDSVIQGYVVVTAKLMTSSINGDISVSGLKFDILKQAFIQDALFWIFGLIGAMLFVVKINRFSTKQRFTVCYLLLLALASVALNPHYFAYNLISLYPLLLILVAITLQELYNLLVNATDLFYSVSILLGAAYLTLSIFHFYTYASTDRLSHQAALNEFILGNTEEEQAVFAYEGIGLFRPSTFHWRTSKIRLSQYFRGDYDLWQEIKEAKPVLIILNYRLPHWLLQRDKQALFDHYIIVAPQVMAPGFSTFNQRDSYLILSGAYRMNNTRGKPCKLDDQWVEDGTILTRQEGRVKLEVGTGGVCSLSWAFSKKSINRLTTSNPHGYPYLLRSSLRFN</sequence>
<proteinExistence type="predicted"/>
<feature type="transmembrane region" description="Helical" evidence="1">
    <location>
        <begin position="136"/>
        <end position="155"/>
    </location>
</feature>
<feature type="transmembrane region" description="Helical" evidence="1">
    <location>
        <begin position="202"/>
        <end position="224"/>
    </location>
</feature>
<protein>
    <recommendedName>
        <fullName evidence="4">Glycosyltransferase RgtA/B/C/D-like domain-containing protein</fullName>
    </recommendedName>
</protein>
<dbReference type="OrthoDB" id="5877032at2"/>
<feature type="transmembrane region" description="Helical" evidence="1">
    <location>
        <begin position="346"/>
        <end position="367"/>
    </location>
</feature>
<evidence type="ECO:0000313" key="3">
    <source>
        <dbReference type="Proteomes" id="UP000189545"/>
    </source>
</evidence>
<accession>A0A1S6HK99</accession>
<keyword evidence="1" id="KW-1133">Transmembrane helix</keyword>
<evidence type="ECO:0000256" key="1">
    <source>
        <dbReference type="SAM" id="Phobius"/>
    </source>
</evidence>
<keyword evidence="3" id="KW-1185">Reference proteome</keyword>